<organism evidence="1 2">
    <name type="scientific">Candidatus Magasanikbacteria bacterium RIFOXYD1_FULL_40_23</name>
    <dbReference type="NCBI Taxonomy" id="1798705"/>
    <lineage>
        <taxon>Bacteria</taxon>
        <taxon>Candidatus Magasanikiibacteriota</taxon>
    </lineage>
</organism>
<protein>
    <submittedName>
        <fullName evidence="1">Uncharacterized protein</fullName>
    </submittedName>
</protein>
<evidence type="ECO:0000313" key="1">
    <source>
        <dbReference type="EMBL" id="OGH92750.1"/>
    </source>
</evidence>
<comment type="caution">
    <text evidence="1">The sequence shown here is derived from an EMBL/GenBank/DDBJ whole genome shotgun (WGS) entry which is preliminary data.</text>
</comment>
<proteinExistence type="predicted"/>
<accession>A0A1F6P9N4</accession>
<gene>
    <name evidence="1" type="ORF">A2563_03715</name>
</gene>
<reference evidence="1 2" key="1">
    <citation type="journal article" date="2016" name="Nat. Commun.">
        <title>Thousands of microbial genomes shed light on interconnected biogeochemical processes in an aquifer system.</title>
        <authorList>
            <person name="Anantharaman K."/>
            <person name="Brown C.T."/>
            <person name="Hug L.A."/>
            <person name="Sharon I."/>
            <person name="Castelle C.J."/>
            <person name="Probst A.J."/>
            <person name="Thomas B.C."/>
            <person name="Singh A."/>
            <person name="Wilkins M.J."/>
            <person name="Karaoz U."/>
            <person name="Brodie E.L."/>
            <person name="Williams K.H."/>
            <person name="Hubbard S.S."/>
            <person name="Banfield J.F."/>
        </authorList>
    </citation>
    <scope>NUCLEOTIDE SEQUENCE [LARGE SCALE GENOMIC DNA]</scope>
</reference>
<dbReference type="AlphaFoldDB" id="A0A1F6P9N4"/>
<evidence type="ECO:0000313" key="2">
    <source>
        <dbReference type="Proteomes" id="UP000176634"/>
    </source>
</evidence>
<dbReference type="STRING" id="1798705.A2563_03715"/>
<dbReference type="EMBL" id="MFRA01000005">
    <property type="protein sequence ID" value="OGH92750.1"/>
    <property type="molecule type" value="Genomic_DNA"/>
</dbReference>
<sequence length="237" mass="27869">MVREIMNHLESIAKAQEEVPELGSDSLEHEIHGEVMDLETILHNFRRSEVVEFLRQENQDKFGVVWKRLENIIYRVQRLLPDIDAMVGPFYEAEQFDTEVDRNVLPVKYNDITWDDVKIVGDLRCLKVILKDLVGTFQKDGVWHEVNFNSIGSKFELIYDFFQPHITEHAIKEGLLTTQQWRELSDREYVQVEKIDINQRIANAEHFLIDWCVQGLETRIPSIEEKLGMALPSNFDR</sequence>
<dbReference type="Proteomes" id="UP000176634">
    <property type="component" value="Unassembled WGS sequence"/>
</dbReference>
<name>A0A1F6P9N4_9BACT</name>